<gene>
    <name evidence="7" type="ORF">SAMN05216178_6464</name>
</gene>
<evidence type="ECO:0000256" key="5">
    <source>
        <dbReference type="SAM" id="SignalP"/>
    </source>
</evidence>
<dbReference type="EMBL" id="FNTJ01000002">
    <property type="protein sequence ID" value="SED15428.1"/>
    <property type="molecule type" value="Genomic_DNA"/>
</dbReference>
<keyword evidence="1" id="KW-0378">Hydrolase</keyword>
<comment type="caution">
    <text evidence="4">Lacks conserved residue(s) required for the propagation of feature annotation.</text>
</comment>
<dbReference type="SUPFAM" id="SSF52151">
    <property type="entry name" value="FabD/lysophospholipase-like"/>
    <property type="match status" value="1"/>
</dbReference>
<dbReference type="AlphaFoldDB" id="A0A1H4YEB2"/>
<dbReference type="PANTHER" id="PTHR14226:SF29">
    <property type="entry name" value="NEUROPATHY TARGET ESTERASE SWS"/>
    <property type="match status" value="1"/>
</dbReference>
<dbReference type="PROSITE" id="PS51635">
    <property type="entry name" value="PNPLA"/>
    <property type="match status" value="1"/>
</dbReference>
<evidence type="ECO:0000259" key="6">
    <source>
        <dbReference type="PROSITE" id="PS51635"/>
    </source>
</evidence>
<proteinExistence type="predicted"/>
<feature type="short sequence motif" description="GXSXG" evidence="4">
    <location>
        <begin position="60"/>
        <end position="64"/>
    </location>
</feature>
<keyword evidence="3" id="KW-0443">Lipid metabolism</keyword>
<dbReference type="InterPro" id="IPR002641">
    <property type="entry name" value="PNPLA_dom"/>
</dbReference>
<dbReference type="InterPro" id="IPR050301">
    <property type="entry name" value="NTE"/>
</dbReference>
<name>A0A1H4YEB2_9PSED</name>
<feature type="chain" id="PRO_5011650880" evidence="5">
    <location>
        <begin position="20"/>
        <end position="122"/>
    </location>
</feature>
<feature type="domain" description="PNPLA" evidence="6">
    <location>
        <begin position="29"/>
        <end position="122"/>
    </location>
</feature>
<evidence type="ECO:0000256" key="1">
    <source>
        <dbReference type="ARBA" id="ARBA00022801"/>
    </source>
</evidence>
<dbReference type="Proteomes" id="UP000198982">
    <property type="component" value="Unassembled WGS sequence"/>
</dbReference>
<reference evidence="8" key="1">
    <citation type="submission" date="2016-10" db="EMBL/GenBank/DDBJ databases">
        <authorList>
            <person name="Varghese N."/>
            <person name="Submissions S."/>
        </authorList>
    </citation>
    <scope>NUCLEOTIDE SEQUENCE [LARGE SCALE GENOMIC DNA]</scope>
    <source>
        <strain evidence="8">DSM 9751</strain>
    </source>
</reference>
<feature type="signal peptide" evidence="5">
    <location>
        <begin position="1"/>
        <end position="19"/>
    </location>
</feature>
<evidence type="ECO:0000256" key="2">
    <source>
        <dbReference type="ARBA" id="ARBA00022963"/>
    </source>
</evidence>
<keyword evidence="8" id="KW-1185">Reference proteome</keyword>
<dbReference type="InterPro" id="IPR016035">
    <property type="entry name" value="Acyl_Trfase/lysoPLipase"/>
</dbReference>
<dbReference type="GO" id="GO:0016042">
    <property type="term" value="P:lipid catabolic process"/>
    <property type="evidence" value="ECO:0007669"/>
    <property type="project" value="UniProtKB-KW"/>
</dbReference>
<keyword evidence="2" id="KW-0442">Lipid degradation</keyword>
<evidence type="ECO:0000256" key="4">
    <source>
        <dbReference type="PROSITE-ProRule" id="PRU01161"/>
    </source>
</evidence>
<evidence type="ECO:0000256" key="3">
    <source>
        <dbReference type="ARBA" id="ARBA00023098"/>
    </source>
</evidence>
<evidence type="ECO:0000313" key="8">
    <source>
        <dbReference type="Proteomes" id="UP000198982"/>
    </source>
</evidence>
<accession>A0A1H4YEB2</accession>
<dbReference type="Gene3D" id="3.40.1090.10">
    <property type="entry name" value="Cytosolic phospholipase A2 catalytic domain"/>
    <property type="match status" value="1"/>
</dbReference>
<dbReference type="GO" id="GO:0016787">
    <property type="term" value="F:hydrolase activity"/>
    <property type="evidence" value="ECO:0007669"/>
    <property type="project" value="UniProtKB-KW"/>
</dbReference>
<protein>
    <submittedName>
        <fullName evidence="7">NTE family protein</fullName>
    </submittedName>
</protein>
<keyword evidence="5" id="KW-0732">Signal</keyword>
<dbReference type="Pfam" id="PF01734">
    <property type="entry name" value="Patatin"/>
    <property type="match status" value="1"/>
</dbReference>
<organism evidence="7 8">
    <name type="scientific">Pseudomonas saponiphila</name>
    <dbReference type="NCBI Taxonomy" id="556534"/>
    <lineage>
        <taxon>Bacteria</taxon>
        <taxon>Pseudomonadati</taxon>
        <taxon>Pseudomonadota</taxon>
        <taxon>Gammaproteobacteria</taxon>
        <taxon>Pseudomonadales</taxon>
        <taxon>Pseudomonadaceae</taxon>
        <taxon>Pseudomonas</taxon>
    </lineage>
</organism>
<dbReference type="PANTHER" id="PTHR14226">
    <property type="entry name" value="NEUROPATHY TARGET ESTERASE/SWISS CHEESE D.MELANOGASTER"/>
    <property type="match status" value="1"/>
</dbReference>
<sequence>MRRLLSCLLLCLLPLIAQSSEAPRPKIGLVLSGGAARGLAHVGVLKALEEQGIRIDAIAGTSMGAVIGGLYASGYKIDELEKLALNIDWKQALSDAPPREDVPFRRKQVRISVNVTERFANT</sequence>
<evidence type="ECO:0000313" key="7">
    <source>
        <dbReference type="EMBL" id="SED15428.1"/>
    </source>
</evidence>